<dbReference type="SUPFAM" id="SSF51735">
    <property type="entry name" value="NAD(P)-binding Rossmann-fold domains"/>
    <property type="match status" value="1"/>
</dbReference>
<dbReference type="PRINTS" id="PR00081">
    <property type="entry name" value="GDHRDH"/>
</dbReference>
<dbReference type="GO" id="GO:0016491">
    <property type="term" value="F:oxidoreductase activity"/>
    <property type="evidence" value="ECO:0007669"/>
    <property type="project" value="UniProtKB-KW"/>
</dbReference>
<keyword evidence="2" id="KW-0521">NADP</keyword>
<reference evidence="4 5" key="1">
    <citation type="journal article" date="2010" name="Genome Biol.">
        <title>A first genome assembly of the barley fungal pathogen Pyrenophora teres f. teres.</title>
        <authorList>
            <person name="Ellwood S.R."/>
            <person name="Liu Z."/>
            <person name="Syme R.A."/>
            <person name="Lai Z."/>
            <person name="Hane J.K."/>
            <person name="Keiper F."/>
            <person name="Moffat C.S."/>
            <person name="Oliver R.P."/>
            <person name="Friesen T.L."/>
        </authorList>
    </citation>
    <scope>NUCLEOTIDE SEQUENCE [LARGE SCALE GENOMIC DNA]</scope>
    <source>
        <strain evidence="4 5">0-1</strain>
    </source>
</reference>
<evidence type="ECO:0000313" key="5">
    <source>
        <dbReference type="Proteomes" id="UP000001067"/>
    </source>
</evidence>
<dbReference type="InterPro" id="IPR002347">
    <property type="entry name" value="SDR_fam"/>
</dbReference>
<accession>E3RNF9</accession>
<dbReference type="PANTHER" id="PTHR43639">
    <property type="entry name" value="OXIDOREDUCTASE, SHORT-CHAIN DEHYDROGENASE/REDUCTASE FAMILY (AFU_ORTHOLOGUE AFUA_5G02870)"/>
    <property type="match status" value="1"/>
</dbReference>
<evidence type="ECO:0000256" key="3">
    <source>
        <dbReference type="ARBA" id="ARBA00023002"/>
    </source>
</evidence>
<dbReference type="PRINTS" id="PR00080">
    <property type="entry name" value="SDRFAMILY"/>
</dbReference>
<dbReference type="HOGENOM" id="CLU_010194_24_0_1"/>
<evidence type="ECO:0000256" key="2">
    <source>
        <dbReference type="ARBA" id="ARBA00022857"/>
    </source>
</evidence>
<dbReference type="KEGG" id="pte:PTT_10101"/>
<keyword evidence="3" id="KW-0560">Oxidoreductase</keyword>
<dbReference type="CDD" id="cd05233">
    <property type="entry name" value="SDR_c"/>
    <property type="match status" value="1"/>
</dbReference>
<evidence type="ECO:0000256" key="1">
    <source>
        <dbReference type="ARBA" id="ARBA00006484"/>
    </source>
</evidence>
<sequence>MNTAPQSLKVLLTGGARGIGRGLFRQFLSSGHSVVILDSNKEELDHVRERAQEWSNGRKESWHAIQCDLSKRNEIKAAVEEVRQRFDGKLDLLVNNAFPTDLVVSEDRKMEAEGDEMEQEWDLKIAIGLTAPFILSRLCVPLLAARYSAPCSGGSIINISSTRAYQSESDHEAYSAAKAGLLGLTQSMAVSLGHRHNIRVNAIVPGWIHVMNESKAADERGALWEDGLTSADTTWHPVCRVGRVEHVMKAVEYLVGNEFVTGEEVVVDGGLASPLEFTTHIPTPFPALPRTTISSRALSKDELNAVATRIPNSNPLLKHLANDLCHKRFKKEIPDIVDFEYWLSCNGNQEWKKQMIAIDQAHKKRCEAVILRKTDWGRDKELAE</sequence>
<proteinExistence type="inferred from homology"/>
<dbReference type="InterPro" id="IPR036291">
    <property type="entry name" value="NAD(P)-bd_dom_sf"/>
</dbReference>
<organism evidence="5">
    <name type="scientific">Pyrenophora teres f. teres (strain 0-1)</name>
    <name type="common">Barley net blotch fungus</name>
    <name type="synonym">Drechslera teres f. teres</name>
    <dbReference type="NCBI Taxonomy" id="861557"/>
    <lineage>
        <taxon>Eukaryota</taxon>
        <taxon>Fungi</taxon>
        <taxon>Dikarya</taxon>
        <taxon>Ascomycota</taxon>
        <taxon>Pezizomycotina</taxon>
        <taxon>Dothideomycetes</taxon>
        <taxon>Pleosporomycetidae</taxon>
        <taxon>Pleosporales</taxon>
        <taxon>Pleosporineae</taxon>
        <taxon>Pleosporaceae</taxon>
        <taxon>Pyrenophora</taxon>
    </lineage>
</organism>
<evidence type="ECO:0008006" key="6">
    <source>
        <dbReference type="Google" id="ProtNLM"/>
    </source>
</evidence>
<dbReference type="AlphaFoldDB" id="E3RNF9"/>
<dbReference type="Pfam" id="PF13561">
    <property type="entry name" value="adh_short_C2"/>
    <property type="match status" value="1"/>
</dbReference>
<name>E3RNF9_PYRTT</name>
<protein>
    <recommendedName>
        <fullName evidence="6">FabG</fullName>
    </recommendedName>
</protein>
<dbReference type="EMBL" id="GL534189">
    <property type="protein sequence ID" value="EFQ92743.1"/>
    <property type="molecule type" value="Genomic_DNA"/>
</dbReference>
<dbReference type="PANTHER" id="PTHR43639:SF1">
    <property type="entry name" value="SHORT-CHAIN DEHYDROGENASE_REDUCTASE FAMILY PROTEIN"/>
    <property type="match status" value="1"/>
</dbReference>
<dbReference type="eggNOG" id="KOG0725">
    <property type="taxonomic scope" value="Eukaryota"/>
</dbReference>
<dbReference type="InterPro" id="IPR020904">
    <property type="entry name" value="Sc_DH/Rdtase_CS"/>
</dbReference>
<evidence type="ECO:0000313" key="4">
    <source>
        <dbReference type="EMBL" id="EFQ92743.1"/>
    </source>
</evidence>
<comment type="similarity">
    <text evidence="1">Belongs to the short-chain dehydrogenases/reductases (SDR) family.</text>
</comment>
<dbReference type="Proteomes" id="UP000001067">
    <property type="component" value="Unassembled WGS sequence"/>
</dbReference>
<dbReference type="Gene3D" id="3.40.50.720">
    <property type="entry name" value="NAD(P)-binding Rossmann-like Domain"/>
    <property type="match status" value="1"/>
</dbReference>
<dbReference type="OrthoDB" id="5840532at2759"/>
<dbReference type="PROSITE" id="PS00061">
    <property type="entry name" value="ADH_SHORT"/>
    <property type="match status" value="1"/>
</dbReference>
<gene>
    <name evidence="4" type="ORF">PTT_10101</name>
</gene>
<keyword evidence="5" id="KW-1185">Reference proteome</keyword>